<name>A0AAN5SFF7_CLOPF</name>
<reference evidence="2" key="1">
    <citation type="journal article" date="2018" name="Genome Biol.">
        <title>SKESA: strategic k-mer extension for scrupulous assemblies.</title>
        <authorList>
            <person name="Souvorov A."/>
            <person name="Agarwala R."/>
            <person name="Lipman D.J."/>
        </authorList>
    </citation>
    <scope>NUCLEOTIDE SEQUENCE</scope>
    <source>
        <strain evidence="2">C25</strain>
    </source>
</reference>
<accession>A0AAN5SFF7</accession>
<dbReference type="InterPro" id="IPR049458">
    <property type="entry name" value="EpsG-like"/>
</dbReference>
<protein>
    <submittedName>
        <fullName evidence="2">EpsG family protein</fullName>
    </submittedName>
</protein>
<organism evidence="2 3">
    <name type="scientific">Clostridium perfringens</name>
    <dbReference type="NCBI Taxonomy" id="1502"/>
    <lineage>
        <taxon>Bacteria</taxon>
        <taxon>Bacillati</taxon>
        <taxon>Bacillota</taxon>
        <taxon>Clostridia</taxon>
        <taxon>Eubacteriales</taxon>
        <taxon>Clostridiaceae</taxon>
        <taxon>Clostridium</taxon>
    </lineage>
</organism>
<comment type="caution">
    <text evidence="2">The sequence shown here is derived from an EMBL/GenBank/DDBJ whole genome shotgun (WGS) entry which is preliminary data.</text>
</comment>
<evidence type="ECO:0000256" key="1">
    <source>
        <dbReference type="SAM" id="Phobius"/>
    </source>
</evidence>
<feature type="transmembrane region" description="Helical" evidence="1">
    <location>
        <begin position="108"/>
        <end position="127"/>
    </location>
</feature>
<feature type="transmembrane region" description="Helical" evidence="1">
    <location>
        <begin position="28"/>
        <end position="45"/>
    </location>
</feature>
<sequence>MLIYILLLIYIFFIGYIFRTKIKNRKYFLVLAFSVMALVVGLRAAGVGEDTSMYIDVARASEHLSWKQIFLEFPKSTWSINEYGFNNKMDTLFLLINKVIMTIFNQPHMVIILCSILTNALFAKFIYDNTDKVFLATIVYLCDYIFMMSFNGMRQCLAISIAIQSHKKFKEKEMLKGVLYIILGGLIHQSALIYLLFIPFWFIKNKRNFLKYIIIVAILLPNMITFIQKIVMIFSPYYASYLTTSYWNASLGGTLLLWLFIIILIIYLLLIKVNNDELYILIYYLLFYLSFEIIGIKFTAISRVALFFRTYLILFIPLSSKYMNKNKIYFYLAVFILFIFEFISYASSPARAYSWFLNF</sequence>
<dbReference type="RefSeq" id="WP_110003159.1">
    <property type="nucleotide sequence ID" value="NZ_CATNZI010000002.1"/>
</dbReference>
<feature type="transmembrane region" description="Helical" evidence="1">
    <location>
        <begin position="178"/>
        <end position="203"/>
    </location>
</feature>
<feature type="transmembrane region" description="Helical" evidence="1">
    <location>
        <begin position="282"/>
        <end position="308"/>
    </location>
</feature>
<dbReference type="AlphaFoldDB" id="A0AAN5SFF7"/>
<gene>
    <name evidence="2" type="ORF">I9063_002292</name>
</gene>
<feature type="transmembrane region" description="Helical" evidence="1">
    <location>
        <begin position="133"/>
        <end position="157"/>
    </location>
</feature>
<dbReference type="Proteomes" id="UP000855421">
    <property type="component" value="Unassembled WGS sequence"/>
</dbReference>
<feature type="transmembrane region" description="Helical" evidence="1">
    <location>
        <begin position="328"/>
        <end position="347"/>
    </location>
</feature>
<evidence type="ECO:0000313" key="2">
    <source>
        <dbReference type="EMBL" id="HAT4298908.1"/>
    </source>
</evidence>
<feature type="transmembrane region" description="Helical" evidence="1">
    <location>
        <begin position="5"/>
        <end position="22"/>
    </location>
</feature>
<keyword evidence="1" id="KW-0812">Transmembrane</keyword>
<keyword evidence="1" id="KW-1133">Transmembrane helix</keyword>
<dbReference type="Pfam" id="PF14897">
    <property type="entry name" value="EpsG"/>
    <property type="match status" value="1"/>
</dbReference>
<dbReference type="EMBL" id="DACTBT010000016">
    <property type="protein sequence ID" value="HAT4298908.1"/>
    <property type="molecule type" value="Genomic_DNA"/>
</dbReference>
<keyword evidence="1" id="KW-0472">Membrane</keyword>
<evidence type="ECO:0000313" key="3">
    <source>
        <dbReference type="Proteomes" id="UP000855421"/>
    </source>
</evidence>
<proteinExistence type="predicted"/>
<reference evidence="2" key="2">
    <citation type="submission" date="2020-07" db="EMBL/GenBank/DDBJ databases">
        <authorList>
            <consortium name="NCBI Pathogen Detection Project"/>
        </authorList>
    </citation>
    <scope>NUCLEOTIDE SEQUENCE</scope>
    <source>
        <strain evidence="2">C25</strain>
    </source>
</reference>
<feature type="transmembrane region" description="Helical" evidence="1">
    <location>
        <begin position="246"/>
        <end position="270"/>
    </location>
</feature>
<feature type="transmembrane region" description="Helical" evidence="1">
    <location>
        <begin position="209"/>
        <end position="234"/>
    </location>
</feature>